<organism evidence="2 3">
    <name type="scientific">Shewanella algae</name>
    <dbReference type="NCBI Taxonomy" id="38313"/>
    <lineage>
        <taxon>Bacteria</taxon>
        <taxon>Pseudomonadati</taxon>
        <taxon>Pseudomonadota</taxon>
        <taxon>Gammaproteobacteria</taxon>
        <taxon>Alteromonadales</taxon>
        <taxon>Shewanellaceae</taxon>
        <taxon>Shewanella</taxon>
    </lineage>
</organism>
<evidence type="ECO:0000259" key="1">
    <source>
        <dbReference type="Pfam" id="PF13521"/>
    </source>
</evidence>
<reference evidence="2 3" key="1">
    <citation type="submission" date="2018-06" db="EMBL/GenBank/DDBJ databases">
        <authorList>
            <consortium name="Pathogen Informatics"/>
            <person name="Doyle S."/>
        </authorList>
    </citation>
    <scope>NUCLEOTIDE SEQUENCE [LARGE SCALE GENOMIC DNA]</scope>
    <source>
        <strain evidence="2 3">NCTC10738</strain>
    </source>
</reference>
<dbReference type="InterPro" id="IPR038727">
    <property type="entry name" value="NadR/Ttd14_AAA_dom"/>
</dbReference>
<gene>
    <name evidence="2" type="ORF">NCTC10738_04268</name>
</gene>
<name>A0A380BZX6_9GAMM</name>
<dbReference type="Proteomes" id="UP000254069">
    <property type="component" value="Unassembled WGS sequence"/>
</dbReference>
<dbReference type="SUPFAM" id="SSF52540">
    <property type="entry name" value="P-loop containing nucleoside triphosphate hydrolases"/>
    <property type="match status" value="1"/>
</dbReference>
<dbReference type="EMBL" id="UGYO01000002">
    <property type="protein sequence ID" value="SUJ10283.1"/>
    <property type="molecule type" value="Genomic_DNA"/>
</dbReference>
<feature type="domain" description="NadR/Ttd14 AAA" evidence="1">
    <location>
        <begin position="4"/>
        <end position="168"/>
    </location>
</feature>
<dbReference type="Gene3D" id="3.40.50.300">
    <property type="entry name" value="P-loop containing nucleotide triphosphate hydrolases"/>
    <property type="match status" value="1"/>
</dbReference>
<dbReference type="RefSeq" id="WP_115390494.1">
    <property type="nucleotide sequence ID" value="NZ_JADZHC010000045.1"/>
</dbReference>
<evidence type="ECO:0000313" key="3">
    <source>
        <dbReference type="Proteomes" id="UP000254069"/>
    </source>
</evidence>
<keyword evidence="3" id="KW-1185">Reference proteome</keyword>
<protein>
    <recommendedName>
        <fullName evidence="1">NadR/Ttd14 AAA domain-containing protein</fullName>
    </recommendedName>
</protein>
<accession>A0A380BZX6</accession>
<proteinExistence type="predicted"/>
<evidence type="ECO:0000313" key="2">
    <source>
        <dbReference type="EMBL" id="SUJ10283.1"/>
    </source>
</evidence>
<sequence>MHNRIVFTGGPGSGKTSVIDFLQSLGYPSAPEVGRKVIKAQLAQAGRALPWDDKSAFRDAMVDEELARYQAFSGDDGIIFFDRSMLDSYGYSLLENLTIPESLLSHCRELVYHPRVFIFPPWQAIYANDIERKQHFSEAVATYHEMKKAYEAFGYELIEVPRWSVAKRAGFILAKVSEALQTP</sequence>
<dbReference type="Pfam" id="PF13521">
    <property type="entry name" value="AAA_28"/>
    <property type="match status" value="1"/>
</dbReference>
<dbReference type="InterPro" id="IPR027417">
    <property type="entry name" value="P-loop_NTPase"/>
</dbReference>
<dbReference type="AlphaFoldDB" id="A0A380BZX6"/>